<proteinExistence type="predicted"/>
<evidence type="ECO:0000313" key="3">
    <source>
        <dbReference type="EMBL" id="KAK2949113.1"/>
    </source>
</evidence>
<accession>A0ABQ9XCX3</accession>
<evidence type="ECO:0000313" key="4">
    <source>
        <dbReference type="Proteomes" id="UP001281761"/>
    </source>
</evidence>
<protein>
    <recommendedName>
        <fullName evidence="2">CH-like domain-containing protein</fullName>
    </recommendedName>
</protein>
<dbReference type="Gene3D" id="1.10.418.10">
    <property type="entry name" value="Calponin-like domain"/>
    <property type="match status" value="1"/>
</dbReference>
<dbReference type="Proteomes" id="UP001281761">
    <property type="component" value="Unassembled WGS sequence"/>
</dbReference>
<feature type="domain" description="CH-like" evidence="2">
    <location>
        <begin position="1"/>
        <end position="67"/>
    </location>
</feature>
<dbReference type="PANTHER" id="PTHR12509">
    <property type="entry name" value="SPERMATOGENESIS-ASSOCIATED 4-RELATED"/>
    <property type="match status" value="1"/>
</dbReference>
<dbReference type="PANTHER" id="PTHR12509:SF9">
    <property type="entry name" value="SPERM FLAGELLAR PROTEIN 1 ISOFORM X1"/>
    <property type="match status" value="1"/>
</dbReference>
<organism evidence="3 4">
    <name type="scientific">Blattamonas nauphoetae</name>
    <dbReference type="NCBI Taxonomy" id="2049346"/>
    <lineage>
        <taxon>Eukaryota</taxon>
        <taxon>Metamonada</taxon>
        <taxon>Preaxostyla</taxon>
        <taxon>Oxymonadida</taxon>
        <taxon>Blattamonas</taxon>
    </lineage>
</organism>
<dbReference type="Pfam" id="PF06294">
    <property type="entry name" value="CH_2"/>
    <property type="match status" value="1"/>
</dbReference>
<dbReference type="InterPro" id="IPR010441">
    <property type="entry name" value="CH_2"/>
</dbReference>
<reference evidence="3 4" key="1">
    <citation type="journal article" date="2022" name="bioRxiv">
        <title>Genomics of Preaxostyla Flagellates Illuminates Evolutionary Transitions and the Path Towards Mitochondrial Loss.</title>
        <authorList>
            <person name="Novak L.V.F."/>
            <person name="Treitli S.C."/>
            <person name="Pyrih J."/>
            <person name="Halakuc P."/>
            <person name="Pipaliya S.V."/>
            <person name="Vacek V."/>
            <person name="Brzon O."/>
            <person name="Soukal P."/>
            <person name="Eme L."/>
            <person name="Dacks J.B."/>
            <person name="Karnkowska A."/>
            <person name="Elias M."/>
            <person name="Hampl V."/>
        </authorList>
    </citation>
    <scope>NUCLEOTIDE SEQUENCE [LARGE SCALE GENOMIC DNA]</scope>
    <source>
        <strain evidence="3">NAU3</strain>
        <tissue evidence="3">Gut</tissue>
    </source>
</reference>
<comment type="caution">
    <text evidence="3">The sequence shown here is derived from an EMBL/GenBank/DDBJ whole genome shotgun (WGS) entry which is preliminary data.</text>
</comment>
<feature type="compositionally biased region" description="Acidic residues" evidence="1">
    <location>
        <begin position="93"/>
        <end position="103"/>
    </location>
</feature>
<dbReference type="EMBL" id="JARBJD010000162">
    <property type="protein sequence ID" value="KAK2949113.1"/>
    <property type="molecule type" value="Genomic_DNA"/>
</dbReference>
<feature type="region of interest" description="Disordered" evidence="1">
    <location>
        <begin position="82"/>
        <end position="156"/>
    </location>
</feature>
<gene>
    <name evidence="3" type="ORF">BLNAU_15954</name>
</gene>
<feature type="compositionally biased region" description="Basic residues" evidence="1">
    <location>
        <begin position="198"/>
        <end position="208"/>
    </location>
</feature>
<evidence type="ECO:0000259" key="2">
    <source>
        <dbReference type="Pfam" id="PF06294"/>
    </source>
</evidence>
<feature type="compositionally biased region" description="Polar residues" evidence="1">
    <location>
        <begin position="110"/>
        <end position="146"/>
    </location>
</feature>
<keyword evidence="4" id="KW-1185">Reference proteome</keyword>
<dbReference type="InterPro" id="IPR036872">
    <property type="entry name" value="CH_dom_sf"/>
</dbReference>
<feature type="region of interest" description="Disordered" evidence="1">
    <location>
        <begin position="183"/>
        <end position="208"/>
    </location>
</feature>
<dbReference type="InterPro" id="IPR052111">
    <property type="entry name" value="Spermatogenesis_Ciliary_MAP"/>
</dbReference>
<sequence>MAEICRACLPHMVDLHNYPAVTAREKKIYNWQTLNTKVFSKIGFSLENDQITNVASSKPGVIEEIILAFNVQMDMFYSSKHQQPPIQTLTLPDVDDSVEEEPVKEESIPQPKSKSKSTGPTQHPIQKQLSPPQTRKSIDKNPTSKPSNKKETADLEKYVKELEKENQDLKNSLKILQEDYDKLKASIPSTTPAEVRKPLPKRRLLTKK</sequence>
<name>A0ABQ9XCX3_9EUKA</name>
<evidence type="ECO:0000256" key="1">
    <source>
        <dbReference type="SAM" id="MobiDB-lite"/>
    </source>
</evidence>